<feature type="domain" description="OmpA-like" evidence="6">
    <location>
        <begin position="138"/>
        <end position="258"/>
    </location>
</feature>
<dbReference type="Pfam" id="PF00691">
    <property type="entry name" value="OmpA"/>
    <property type="match status" value="1"/>
</dbReference>
<dbReference type="PANTHER" id="PTHR30329:SF21">
    <property type="entry name" value="LIPOPROTEIN YIAD-RELATED"/>
    <property type="match status" value="1"/>
</dbReference>
<dbReference type="AlphaFoldDB" id="A0A7W6JBS7"/>
<sequence>MKRLLAAIAMLMMVLTTSLAAGGDAQAQAGKLNGTITSNDGTTIIVRTGEGDMPVLLTPSTAIRGTSGMLGIRGEDHPPSDLIPGLIVEVTIVPGSDRLTAGEVTFKNDDLRTARQISAGLVGTDARVAENTERIDNFGQLVSAGRTQVYFDVGSAVLSNQGKADLDAIAAQAKGLNTAFRLAVVGRADPTGNAAANQRLSERRAAAVTDYLMHYAGITPDKFIPTAALGSAPVAQDPNPPQNNAEARRVTVTIAVSASARPQ</sequence>
<dbReference type="SUPFAM" id="SSF103088">
    <property type="entry name" value="OmpA-like"/>
    <property type="match status" value="1"/>
</dbReference>
<evidence type="ECO:0000256" key="2">
    <source>
        <dbReference type="ARBA" id="ARBA00023136"/>
    </source>
</evidence>
<evidence type="ECO:0000256" key="4">
    <source>
        <dbReference type="PROSITE-ProRule" id="PRU00473"/>
    </source>
</evidence>
<dbReference type="EMBL" id="JACIDM010000001">
    <property type="protein sequence ID" value="MBB4082162.1"/>
    <property type="molecule type" value="Genomic_DNA"/>
</dbReference>
<dbReference type="CDD" id="cd07185">
    <property type="entry name" value="OmpA_C-like"/>
    <property type="match status" value="1"/>
</dbReference>
<evidence type="ECO:0000256" key="3">
    <source>
        <dbReference type="ARBA" id="ARBA00023237"/>
    </source>
</evidence>
<comment type="subcellular location">
    <subcellularLocation>
        <location evidence="1">Cell outer membrane</location>
    </subcellularLocation>
</comment>
<feature type="signal peptide" evidence="5">
    <location>
        <begin position="1"/>
        <end position="20"/>
    </location>
</feature>
<dbReference type="PRINTS" id="PR01021">
    <property type="entry name" value="OMPADOMAIN"/>
</dbReference>
<proteinExistence type="predicted"/>
<dbReference type="Proteomes" id="UP000529946">
    <property type="component" value="Unassembled WGS sequence"/>
</dbReference>
<dbReference type="InterPro" id="IPR036737">
    <property type="entry name" value="OmpA-like_sf"/>
</dbReference>
<reference evidence="7 8" key="1">
    <citation type="submission" date="2020-08" db="EMBL/GenBank/DDBJ databases">
        <title>Genomic Encyclopedia of Type Strains, Phase IV (KMG-IV): sequencing the most valuable type-strain genomes for metagenomic binning, comparative biology and taxonomic classification.</title>
        <authorList>
            <person name="Goeker M."/>
        </authorList>
    </citation>
    <scope>NUCLEOTIDE SEQUENCE [LARGE SCALE GENOMIC DNA]</scope>
    <source>
        <strain evidence="7 8">DSM 23960</strain>
    </source>
</reference>
<feature type="chain" id="PRO_5030556966" evidence="5">
    <location>
        <begin position="21"/>
        <end position="263"/>
    </location>
</feature>
<dbReference type="InterPro" id="IPR050330">
    <property type="entry name" value="Bact_OuterMem_StrucFunc"/>
</dbReference>
<protein>
    <submittedName>
        <fullName evidence="7">Outer membrane protein OmpA-like peptidoglycan-associated protein</fullName>
    </submittedName>
</protein>
<accession>A0A7W6JBS7</accession>
<dbReference type="PANTHER" id="PTHR30329">
    <property type="entry name" value="STATOR ELEMENT OF FLAGELLAR MOTOR COMPLEX"/>
    <property type="match status" value="1"/>
</dbReference>
<evidence type="ECO:0000256" key="5">
    <source>
        <dbReference type="SAM" id="SignalP"/>
    </source>
</evidence>
<name>A0A7W6JBS7_9CAUL</name>
<keyword evidence="2 4" id="KW-0472">Membrane</keyword>
<dbReference type="PROSITE" id="PS51123">
    <property type="entry name" value="OMPA_2"/>
    <property type="match status" value="1"/>
</dbReference>
<dbReference type="InterPro" id="IPR006665">
    <property type="entry name" value="OmpA-like"/>
</dbReference>
<dbReference type="Gene3D" id="3.30.1330.60">
    <property type="entry name" value="OmpA-like domain"/>
    <property type="match status" value="1"/>
</dbReference>
<evidence type="ECO:0000256" key="1">
    <source>
        <dbReference type="ARBA" id="ARBA00004442"/>
    </source>
</evidence>
<keyword evidence="3" id="KW-0998">Cell outer membrane</keyword>
<evidence type="ECO:0000313" key="7">
    <source>
        <dbReference type="EMBL" id="MBB4082162.1"/>
    </source>
</evidence>
<evidence type="ECO:0000313" key="8">
    <source>
        <dbReference type="Proteomes" id="UP000529946"/>
    </source>
</evidence>
<dbReference type="InterPro" id="IPR006664">
    <property type="entry name" value="OMP_bac"/>
</dbReference>
<keyword evidence="5" id="KW-0732">Signal</keyword>
<keyword evidence="8" id="KW-1185">Reference proteome</keyword>
<dbReference type="GO" id="GO:0009279">
    <property type="term" value="C:cell outer membrane"/>
    <property type="evidence" value="ECO:0007669"/>
    <property type="project" value="UniProtKB-SubCell"/>
</dbReference>
<evidence type="ECO:0000259" key="6">
    <source>
        <dbReference type="PROSITE" id="PS51123"/>
    </source>
</evidence>
<gene>
    <name evidence="7" type="ORF">GGR12_001001</name>
</gene>
<organism evidence="7 8">
    <name type="scientific">Brevundimonas lenta</name>
    <dbReference type="NCBI Taxonomy" id="424796"/>
    <lineage>
        <taxon>Bacteria</taxon>
        <taxon>Pseudomonadati</taxon>
        <taxon>Pseudomonadota</taxon>
        <taxon>Alphaproteobacteria</taxon>
        <taxon>Caulobacterales</taxon>
        <taxon>Caulobacteraceae</taxon>
        <taxon>Brevundimonas</taxon>
    </lineage>
</organism>
<comment type="caution">
    <text evidence="7">The sequence shown here is derived from an EMBL/GenBank/DDBJ whole genome shotgun (WGS) entry which is preliminary data.</text>
</comment>
<dbReference type="RefSeq" id="WP_183203271.1">
    <property type="nucleotide sequence ID" value="NZ_BAAAER010000004.1"/>
</dbReference>